<feature type="domain" description="Methyltransferase type 11" evidence="2">
    <location>
        <begin position="80"/>
        <end position="177"/>
    </location>
</feature>
<protein>
    <recommendedName>
        <fullName evidence="2">Methyltransferase type 11 domain-containing protein</fullName>
    </recommendedName>
</protein>
<name>A0A6V8MVC2_9BACT</name>
<accession>A0A6V8MVC2</accession>
<dbReference type="InterPro" id="IPR013216">
    <property type="entry name" value="Methyltransf_11"/>
</dbReference>
<dbReference type="CDD" id="cd02440">
    <property type="entry name" value="AdoMet_MTases"/>
    <property type="match status" value="1"/>
</dbReference>
<keyword evidence="1" id="KW-0808">Transferase</keyword>
<dbReference type="SUPFAM" id="SSF53335">
    <property type="entry name" value="S-adenosyl-L-methionine-dependent methyltransferases"/>
    <property type="match status" value="1"/>
</dbReference>
<dbReference type="Gene3D" id="3.40.50.150">
    <property type="entry name" value="Vaccinia Virus protein VP39"/>
    <property type="match status" value="1"/>
</dbReference>
<comment type="caution">
    <text evidence="3">The sequence shown here is derived from an EMBL/GenBank/DDBJ whole genome shotgun (WGS) entry which is preliminary data.</text>
</comment>
<dbReference type="InterPro" id="IPR029063">
    <property type="entry name" value="SAM-dependent_MTases_sf"/>
</dbReference>
<reference evidence="4" key="1">
    <citation type="submission" date="2020-06" db="EMBL/GenBank/DDBJ databases">
        <title>Draft genomic sequecing of Geomonas sp. Red736.</title>
        <authorList>
            <person name="Itoh H."/>
            <person name="Xu Z.X."/>
            <person name="Ushijima N."/>
            <person name="Masuda Y."/>
            <person name="Shiratori Y."/>
            <person name="Senoo K."/>
        </authorList>
    </citation>
    <scope>NUCLEOTIDE SEQUENCE [LARGE SCALE GENOMIC DNA]</scope>
    <source>
        <strain evidence="4">Red736</strain>
    </source>
</reference>
<gene>
    <name evidence="3" type="ORF">GMPD_17430</name>
</gene>
<evidence type="ECO:0000256" key="1">
    <source>
        <dbReference type="ARBA" id="ARBA00022679"/>
    </source>
</evidence>
<dbReference type="PANTHER" id="PTHR44068:SF11">
    <property type="entry name" value="GERANYL DIPHOSPHATE 2-C-METHYLTRANSFERASE"/>
    <property type="match status" value="1"/>
</dbReference>
<organism evidence="3 4">
    <name type="scientific">Geomonas paludis</name>
    <dbReference type="NCBI Taxonomy" id="2740185"/>
    <lineage>
        <taxon>Bacteria</taxon>
        <taxon>Pseudomonadati</taxon>
        <taxon>Thermodesulfobacteriota</taxon>
        <taxon>Desulfuromonadia</taxon>
        <taxon>Geobacterales</taxon>
        <taxon>Geobacteraceae</taxon>
        <taxon>Geomonas</taxon>
    </lineage>
</organism>
<evidence type="ECO:0000313" key="4">
    <source>
        <dbReference type="Proteomes" id="UP000568888"/>
    </source>
</evidence>
<evidence type="ECO:0000313" key="3">
    <source>
        <dbReference type="EMBL" id="GFO63824.1"/>
    </source>
</evidence>
<dbReference type="Pfam" id="PF08241">
    <property type="entry name" value="Methyltransf_11"/>
    <property type="match status" value="1"/>
</dbReference>
<proteinExistence type="predicted"/>
<dbReference type="PANTHER" id="PTHR44068">
    <property type="entry name" value="ZGC:194242"/>
    <property type="match status" value="1"/>
</dbReference>
<dbReference type="InterPro" id="IPR050447">
    <property type="entry name" value="Erg6_SMT_methyltransf"/>
</dbReference>
<evidence type="ECO:0000259" key="2">
    <source>
        <dbReference type="Pfam" id="PF08241"/>
    </source>
</evidence>
<dbReference type="RefSeq" id="WP_183346651.1">
    <property type="nucleotide sequence ID" value="NZ_BLXY01000002.1"/>
</dbReference>
<dbReference type="GO" id="GO:0008757">
    <property type="term" value="F:S-adenosylmethionine-dependent methyltransferase activity"/>
    <property type="evidence" value="ECO:0007669"/>
    <property type="project" value="InterPro"/>
</dbReference>
<dbReference type="Proteomes" id="UP000568888">
    <property type="component" value="Unassembled WGS sequence"/>
</dbReference>
<dbReference type="AlphaFoldDB" id="A0A6V8MVC2"/>
<dbReference type="EMBL" id="BLXY01000002">
    <property type="protein sequence ID" value="GFO63824.1"/>
    <property type="molecule type" value="Genomic_DNA"/>
</dbReference>
<sequence length="280" mass="31969">MQLEERKLKEIEHSDRRRSIVRAYEYHTDASAEQLEETFVQEKEEFDEHFSNMKFYSITKSSFAHRDALLYQGIKGAVALDYCCGNGEVAIAMAKRGAAKVYGIDISQVAIDNARKLAQLEGVGHICEFAVMDAEHTAFSDATFDIVHEYGALHHLDLPAAFSELSRILKPGGRLVCTEALRHNPLIHWYRKRTPQLRTAWEVEHILGFPEIYSGRTYFSQLNMRTFHLAALGAVPLRRLPIFEPLLGLLNGIDRLLLSIPLLRRMAWVAVMEYRQPVKA</sequence>